<sequence length="541" mass="62433">MLVRKAHEIEWVKKNYNSISPLEYYERLKPIFEKENIVFNGFVGEWKGNVTKLGLVCCEGHEFTPRISDFQKGKRCSRCANNYALSKEEYYKKLKPIFIEENIKFNGFVGEWKGVHTKLNLTCCEDHEFTPTITAFQVGSRCPKCKALKLRELKLLSKEEYLERLKPIFEKENIVFNGFIGEWNGSTTKMNLLCSEGHKFTPTVNGFQSGNRCSTCGIINWRNSRKISKEEYFKRLKPIFVEENITCNGIVGEWKGSRTRLNLVCNEKHNYTPSIAVFQQGRRCPKCKALKLRERKLIPKEEYFEKLAPIFIKENITCNGIVGEWKGNVTKLDLVCCEGHNFTPIISSFQNGTRCPKCANNYALSKEEYLERLKPIFEKENIIFNGFIGEWNGVSTKLNLVCSEGHEFTPTITNFQKGTRCPKCAQYGYNTLKKGVLYIQKLIKEKIFVGVKFGITNRTTKERIGGQSRLSKFNHEIFYELTLQDGQKILDLENKIKEAMKGKTSYISKEDMPDGYTETVAPSELSTIMYIVKTFEKELTA</sequence>
<organism evidence="1 2">
    <name type="scientific">Escherichia phage JEP8</name>
    <dbReference type="NCBI Taxonomy" id="2772057"/>
    <lineage>
        <taxon>Viruses</taxon>
        <taxon>Duplodnaviria</taxon>
        <taxon>Heunggongvirae</taxon>
        <taxon>Uroviricota</taxon>
        <taxon>Caudoviricetes</taxon>
        <taxon>Pantevenvirales</taxon>
        <taxon>Straboviridae</taxon>
        <taxon>Krischvirus</taxon>
        <taxon>Krischvirus gec3s</taxon>
    </lineage>
</organism>
<evidence type="ECO:0000313" key="1">
    <source>
        <dbReference type="EMBL" id="QOC55514.1"/>
    </source>
</evidence>
<protein>
    <recommendedName>
        <fullName evidence="3">Zinc-ribbon domain-containing protein</fullName>
    </recommendedName>
</protein>
<evidence type="ECO:0008006" key="3">
    <source>
        <dbReference type="Google" id="ProtNLM"/>
    </source>
</evidence>
<dbReference type="Proteomes" id="UP000594607">
    <property type="component" value="Segment"/>
</dbReference>
<gene>
    <name evidence="1" type="ORF">JEP8_086</name>
</gene>
<accession>A0A7S6HT79</accession>
<reference evidence="1 2" key="1">
    <citation type="submission" date="2020-07" db="EMBL/GenBank/DDBJ databases">
        <authorList>
            <person name="Kim J."/>
            <person name="Ryu S."/>
            <person name="Jeon B."/>
        </authorList>
    </citation>
    <scope>NUCLEOTIDE SEQUENCE [LARGE SCALE GENOMIC DNA]</scope>
</reference>
<evidence type="ECO:0000313" key="2">
    <source>
        <dbReference type="Proteomes" id="UP000594607"/>
    </source>
</evidence>
<proteinExistence type="predicted"/>
<dbReference type="EMBL" id="MT764208">
    <property type="protein sequence ID" value="QOC55514.1"/>
    <property type="molecule type" value="Genomic_DNA"/>
</dbReference>
<name>A0A7S6HT79_9CAUD</name>